<feature type="transmembrane region" description="Helical" evidence="8">
    <location>
        <begin position="304"/>
        <end position="321"/>
    </location>
</feature>
<organism evidence="9 10">
    <name type="scientific">Lentzea roselyniae</name>
    <dbReference type="NCBI Taxonomy" id="531940"/>
    <lineage>
        <taxon>Bacteria</taxon>
        <taxon>Bacillati</taxon>
        <taxon>Actinomycetota</taxon>
        <taxon>Actinomycetes</taxon>
        <taxon>Pseudonocardiales</taxon>
        <taxon>Pseudonocardiaceae</taxon>
        <taxon>Lentzea</taxon>
    </lineage>
</organism>
<evidence type="ECO:0000256" key="1">
    <source>
        <dbReference type="ARBA" id="ARBA00004651"/>
    </source>
</evidence>
<feature type="transmembrane region" description="Helical" evidence="8">
    <location>
        <begin position="254"/>
        <end position="274"/>
    </location>
</feature>
<dbReference type="Pfam" id="PF05977">
    <property type="entry name" value="MFS_3"/>
    <property type="match status" value="1"/>
</dbReference>
<dbReference type="Proteomes" id="UP001500711">
    <property type="component" value="Unassembled WGS sequence"/>
</dbReference>
<keyword evidence="5 8" id="KW-1133">Transmembrane helix</keyword>
<feature type="transmembrane region" description="Helical" evidence="8">
    <location>
        <begin position="21"/>
        <end position="43"/>
    </location>
</feature>
<feature type="region of interest" description="Disordered" evidence="7">
    <location>
        <begin position="409"/>
        <end position="430"/>
    </location>
</feature>
<feature type="transmembrane region" description="Helical" evidence="8">
    <location>
        <begin position="214"/>
        <end position="234"/>
    </location>
</feature>
<dbReference type="RefSeq" id="WP_346131234.1">
    <property type="nucleotide sequence ID" value="NZ_BAABBE010000009.1"/>
</dbReference>
<feature type="transmembrane region" description="Helical" evidence="8">
    <location>
        <begin position="49"/>
        <end position="70"/>
    </location>
</feature>
<gene>
    <name evidence="9" type="ORF">GCM10022267_35970</name>
</gene>
<keyword evidence="3" id="KW-1003">Cell membrane</keyword>
<keyword evidence="4 8" id="KW-0812">Transmembrane</keyword>
<keyword evidence="6 8" id="KW-0472">Membrane</keyword>
<keyword evidence="2" id="KW-0813">Transport</keyword>
<protein>
    <submittedName>
        <fullName evidence="9">MFS transporter</fullName>
    </submittedName>
</protein>
<proteinExistence type="predicted"/>
<dbReference type="PANTHER" id="PTHR23513">
    <property type="entry name" value="INTEGRAL MEMBRANE EFFLUX PROTEIN-RELATED"/>
    <property type="match status" value="1"/>
</dbReference>
<evidence type="ECO:0000256" key="3">
    <source>
        <dbReference type="ARBA" id="ARBA00022475"/>
    </source>
</evidence>
<dbReference type="EMBL" id="BAABBE010000009">
    <property type="protein sequence ID" value="GAA3646058.1"/>
    <property type="molecule type" value="Genomic_DNA"/>
</dbReference>
<dbReference type="Gene3D" id="1.20.1250.20">
    <property type="entry name" value="MFS general substrate transporter like domains"/>
    <property type="match status" value="1"/>
</dbReference>
<feature type="transmembrane region" description="Helical" evidence="8">
    <location>
        <begin position="82"/>
        <end position="102"/>
    </location>
</feature>
<dbReference type="SUPFAM" id="SSF103473">
    <property type="entry name" value="MFS general substrate transporter"/>
    <property type="match status" value="1"/>
</dbReference>
<evidence type="ECO:0000256" key="8">
    <source>
        <dbReference type="SAM" id="Phobius"/>
    </source>
</evidence>
<evidence type="ECO:0000256" key="2">
    <source>
        <dbReference type="ARBA" id="ARBA00022448"/>
    </source>
</evidence>
<evidence type="ECO:0000256" key="5">
    <source>
        <dbReference type="ARBA" id="ARBA00022989"/>
    </source>
</evidence>
<feature type="transmembrane region" description="Helical" evidence="8">
    <location>
        <begin position="108"/>
        <end position="128"/>
    </location>
</feature>
<reference evidence="10" key="1">
    <citation type="journal article" date="2019" name="Int. J. Syst. Evol. Microbiol.">
        <title>The Global Catalogue of Microorganisms (GCM) 10K type strain sequencing project: providing services to taxonomists for standard genome sequencing and annotation.</title>
        <authorList>
            <consortium name="The Broad Institute Genomics Platform"/>
            <consortium name="The Broad Institute Genome Sequencing Center for Infectious Disease"/>
            <person name="Wu L."/>
            <person name="Ma J."/>
        </authorList>
    </citation>
    <scope>NUCLEOTIDE SEQUENCE [LARGE SCALE GENOMIC DNA]</scope>
    <source>
        <strain evidence="10">JCM 17494</strain>
    </source>
</reference>
<name>A0ABP7B2L1_9PSEU</name>
<dbReference type="CDD" id="cd06173">
    <property type="entry name" value="MFS_MefA_like"/>
    <property type="match status" value="1"/>
</dbReference>
<sequence length="442" mass="46001">MRRTMPPMFRALRHRNYRLWATADLISVTGSWMQVIGLNWVVLERTGSATSVGFSVLLSTLPAVLLGPWAGALADRLPVRRIVLVCQTLHAVLAGALAVAIWSDLPMAAVYALTVTAGLISVFDGPAFGRLSSQIVPRDGLANAVALGSVVSSVGRILGMSTAALLIALVGAPMLFVLNGLSFGAVIAAVLCIRREELHPLAASTACRAGVRDGLRYIVSSGRLLLLVALGFVLSCLGRNYQVTMAAMSTDAAMYGVLSSVFAIGTVLGGLFAAARPRLSVRLLLVAAGLASVLQAAGGLLPGPVAFAVVLVPIAAAAVLIDTTMSTRLQLDSEEGMRGRMLAISGSTGAAAGALGAPLLGWLCERIGADTTLVLAGTTTLLVTLSAATLFAASPQRRTALAHRVLRRHRSAPHPAGHPHQPKPLTRPRRHARVLAATRTTV</sequence>
<feature type="transmembrane region" description="Helical" evidence="8">
    <location>
        <begin position="164"/>
        <end position="193"/>
    </location>
</feature>
<feature type="transmembrane region" description="Helical" evidence="8">
    <location>
        <begin position="281"/>
        <end position="298"/>
    </location>
</feature>
<comment type="caution">
    <text evidence="9">The sequence shown here is derived from an EMBL/GenBank/DDBJ whole genome shotgun (WGS) entry which is preliminary data.</text>
</comment>
<accession>A0ABP7B2L1</accession>
<dbReference type="InterPro" id="IPR036259">
    <property type="entry name" value="MFS_trans_sf"/>
</dbReference>
<dbReference type="PANTHER" id="PTHR23513:SF11">
    <property type="entry name" value="STAPHYLOFERRIN A TRANSPORTER"/>
    <property type="match status" value="1"/>
</dbReference>
<dbReference type="InterPro" id="IPR010290">
    <property type="entry name" value="TM_effector"/>
</dbReference>
<evidence type="ECO:0000256" key="4">
    <source>
        <dbReference type="ARBA" id="ARBA00022692"/>
    </source>
</evidence>
<evidence type="ECO:0000256" key="7">
    <source>
        <dbReference type="SAM" id="MobiDB-lite"/>
    </source>
</evidence>
<feature type="transmembrane region" description="Helical" evidence="8">
    <location>
        <begin position="140"/>
        <end position="158"/>
    </location>
</feature>
<evidence type="ECO:0000313" key="9">
    <source>
        <dbReference type="EMBL" id="GAA3646058.1"/>
    </source>
</evidence>
<comment type="subcellular location">
    <subcellularLocation>
        <location evidence="1">Cell membrane</location>
        <topology evidence="1">Multi-pass membrane protein</topology>
    </subcellularLocation>
</comment>
<feature type="transmembrane region" description="Helical" evidence="8">
    <location>
        <begin position="342"/>
        <end position="361"/>
    </location>
</feature>
<keyword evidence="10" id="KW-1185">Reference proteome</keyword>
<evidence type="ECO:0000256" key="6">
    <source>
        <dbReference type="ARBA" id="ARBA00023136"/>
    </source>
</evidence>
<feature type="transmembrane region" description="Helical" evidence="8">
    <location>
        <begin position="373"/>
        <end position="394"/>
    </location>
</feature>
<evidence type="ECO:0000313" key="10">
    <source>
        <dbReference type="Proteomes" id="UP001500711"/>
    </source>
</evidence>